<gene>
    <name evidence="1" type="ORF">D3P05_16800</name>
</gene>
<comment type="caution">
    <text evidence="1">The sequence shown here is derived from an EMBL/GenBank/DDBJ whole genome shotgun (WGS) entry which is preliminary data.</text>
</comment>
<sequence length="101" mass="11127">MSHQPLPGAMELRLDMDEAAITEAAETALIGIHATRLPRHVGHPADDFDLLWQADGTAILTIRLWQELQPPFRHAVVVLVLTFQKGCVSGVEECVRRSFGG</sequence>
<dbReference type="OrthoDB" id="7872249at2"/>
<accession>A0A419A3F6</accession>
<organism evidence="1 2">
    <name type="scientific">Paracoccus siganidrum</name>
    <dbReference type="NCBI Taxonomy" id="1276757"/>
    <lineage>
        <taxon>Bacteria</taxon>
        <taxon>Pseudomonadati</taxon>
        <taxon>Pseudomonadota</taxon>
        <taxon>Alphaproteobacteria</taxon>
        <taxon>Rhodobacterales</taxon>
        <taxon>Paracoccaceae</taxon>
        <taxon>Paracoccus</taxon>
    </lineage>
</organism>
<keyword evidence="2" id="KW-1185">Reference proteome</keyword>
<reference evidence="2" key="1">
    <citation type="submission" date="2018-09" db="EMBL/GenBank/DDBJ databases">
        <title>Paracoccus onubensis nov. sp. a moderate halophilic bacterium isolated from Gruta de las Maravillas (Aracena, Spain).</title>
        <authorList>
            <person name="Jurado V."/>
            <person name="Gutierrez-Patricio S."/>
            <person name="Gonzalez-Pimentel J.L."/>
            <person name="Miller A.Z."/>
            <person name="Laiz L."/>
            <person name="Saiz-Jimenez C."/>
        </authorList>
    </citation>
    <scope>NUCLEOTIDE SEQUENCE [LARGE SCALE GENOMIC DNA]</scope>
    <source>
        <strain evidence="2">DSM 26381</strain>
    </source>
</reference>
<dbReference type="EMBL" id="QZEW01000081">
    <property type="protein sequence ID" value="RJL07991.1"/>
    <property type="molecule type" value="Genomic_DNA"/>
</dbReference>
<dbReference type="Proteomes" id="UP000283587">
    <property type="component" value="Unassembled WGS sequence"/>
</dbReference>
<protein>
    <submittedName>
        <fullName evidence="1">Uncharacterized protein</fullName>
    </submittedName>
</protein>
<evidence type="ECO:0000313" key="1">
    <source>
        <dbReference type="EMBL" id="RJL07991.1"/>
    </source>
</evidence>
<dbReference type="RefSeq" id="WP_122449226.1">
    <property type="nucleotide sequence ID" value="NZ_QNRC01000006.1"/>
</dbReference>
<proteinExistence type="predicted"/>
<evidence type="ECO:0000313" key="2">
    <source>
        <dbReference type="Proteomes" id="UP000283587"/>
    </source>
</evidence>
<name>A0A419A3F6_9RHOB</name>
<dbReference type="AlphaFoldDB" id="A0A419A3F6"/>